<dbReference type="GO" id="GO:0042742">
    <property type="term" value="P:defense response to bacterium"/>
    <property type="evidence" value="ECO:0007669"/>
    <property type="project" value="UniProtKB-KW"/>
</dbReference>
<protein>
    <recommendedName>
        <fullName evidence="7">Beta/alpha-defensin C-terminal domain-containing protein</fullName>
    </recommendedName>
</protein>
<dbReference type="EMBL" id="VCEA01022019">
    <property type="protein sequence ID" value="KAB0336415.1"/>
    <property type="molecule type" value="Genomic_DNA"/>
</dbReference>
<dbReference type="InterPro" id="IPR006080">
    <property type="entry name" value="Beta/alpha-defensin_C"/>
</dbReference>
<comment type="caution">
    <text evidence="8">The sequence shown here is derived from an EMBL/GenBank/DDBJ whole genome shotgun (WGS) entry which is preliminary data.</text>
</comment>
<evidence type="ECO:0000259" key="7">
    <source>
        <dbReference type="SMART" id="SM00048"/>
    </source>
</evidence>
<accession>A0A5N3UJU1</accession>
<keyword evidence="2" id="KW-0964">Secreted</keyword>
<dbReference type="Gene3D" id="3.10.360.10">
    <property type="entry name" value="Antimicrobial Peptide, Beta-defensin 2, Chain A"/>
    <property type="match status" value="1"/>
</dbReference>
<dbReference type="Proteomes" id="UP000326458">
    <property type="component" value="Unassembled WGS sequence"/>
</dbReference>
<dbReference type="SMART" id="SM00048">
    <property type="entry name" value="DEFSN"/>
    <property type="match status" value="1"/>
</dbReference>
<evidence type="ECO:0000256" key="2">
    <source>
        <dbReference type="ARBA" id="ARBA00022525"/>
    </source>
</evidence>
<keyword evidence="9" id="KW-1185">Reference proteome</keyword>
<keyword evidence="3" id="KW-0929">Antimicrobial</keyword>
<organism evidence="8 9">
    <name type="scientific">Muntiacus muntjak</name>
    <name type="common">Barking deer</name>
    <name type="synonym">Indian muntjac</name>
    <dbReference type="NCBI Taxonomy" id="9888"/>
    <lineage>
        <taxon>Eukaryota</taxon>
        <taxon>Metazoa</taxon>
        <taxon>Chordata</taxon>
        <taxon>Craniata</taxon>
        <taxon>Vertebrata</taxon>
        <taxon>Euteleostomi</taxon>
        <taxon>Mammalia</taxon>
        <taxon>Eutheria</taxon>
        <taxon>Laurasiatheria</taxon>
        <taxon>Artiodactyla</taxon>
        <taxon>Ruminantia</taxon>
        <taxon>Pecora</taxon>
        <taxon>Cervidae</taxon>
        <taxon>Muntiacinae</taxon>
        <taxon>Muntiacus</taxon>
    </lineage>
</organism>
<feature type="domain" description="Beta/alpha-defensin C-terminal" evidence="7">
    <location>
        <begin position="27"/>
        <end position="57"/>
    </location>
</feature>
<evidence type="ECO:0000256" key="3">
    <source>
        <dbReference type="ARBA" id="ARBA00022529"/>
    </source>
</evidence>
<dbReference type="AlphaFoldDB" id="A0A5N3UJU1"/>
<dbReference type="Pfam" id="PF00711">
    <property type="entry name" value="Defensin_beta"/>
    <property type="match status" value="1"/>
</dbReference>
<evidence type="ECO:0000256" key="6">
    <source>
        <dbReference type="ARBA" id="ARBA00023157"/>
    </source>
</evidence>
<keyword evidence="5" id="KW-0044">Antibiotic</keyword>
<evidence type="ECO:0000313" key="9">
    <source>
        <dbReference type="Proteomes" id="UP000326458"/>
    </source>
</evidence>
<evidence type="ECO:0000256" key="1">
    <source>
        <dbReference type="ARBA" id="ARBA00004613"/>
    </source>
</evidence>
<comment type="subcellular location">
    <subcellularLocation>
        <location evidence="1">Secreted</location>
    </subcellularLocation>
</comment>
<reference evidence="8 9" key="1">
    <citation type="submission" date="2019-06" db="EMBL/GenBank/DDBJ databases">
        <title>Discovery of a novel chromosome fission-fusion reversal in muntjac.</title>
        <authorList>
            <person name="Mudd A.B."/>
            <person name="Bredeson J.V."/>
            <person name="Baum R."/>
            <person name="Hockemeyer D."/>
            <person name="Rokhsar D.S."/>
        </authorList>
    </citation>
    <scope>NUCLEOTIDE SEQUENCE [LARGE SCALE GENOMIC DNA]</scope>
    <source>
        <strain evidence="8">UTSW_UCB_Mm</strain>
        <tissue evidence="8">Fibroblast cell line</tissue>
    </source>
</reference>
<dbReference type="GO" id="GO:0005576">
    <property type="term" value="C:extracellular region"/>
    <property type="evidence" value="ECO:0007669"/>
    <property type="project" value="UniProtKB-SubCell"/>
</dbReference>
<keyword evidence="4" id="KW-0211">Defensin</keyword>
<keyword evidence="6" id="KW-1015">Disulfide bond</keyword>
<evidence type="ECO:0000256" key="4">
    <source>
        <dbReference type="ARBA" id="ARBA00022940"/>
    </source>
</evidence>
<dbReference type="FunFam" id="3.10.360.10:FF:000001">
    <property type="entry name" value="Beta-defensin 1"/>
    <property type="match status" value="1"/>
</dbReference>
<dbReference type="InterPro" id="IPR001855">
    <property type="entry name" value="Defensin_beta-like"/>
</dbReference>
<sequence length="59" mass="6709">MTVTQLLHSGREEARGFTQGIRSDISCLKNRGSCVPNRCPGRLRQIGVCFWARVKCCRR</sequence>
<evidence type="ECO:0000256" key="5">
    <source>
        <dbReference type="ARBA" id="ARBA00023022"/>
    </source>
</evidence>
<proteinExistence type="predicted"/>
<gene>
    <name evidence="8" type="ORF">FD754_025660</name>
</gene>
<dbReference type="SUPFAM" id="SSF57392">
    <property type="entry name" value="Defensin-like"/>
    <property type="match status" value="1"/>
</dbReference>
<name>A0A5N3UJU1_MUNMU</name>
<evidence type="ECO:0000313" key="8">
    <source>
        <dbReference type="EMBL" id="KAB0336415.1"/>
    </source>
</evidence>